<evidence type="ECO:0000313" key="2">
    <source>
        <dbReference type="EMBL" id="RVU33257.1"/>
    </source>
</evidence>
<comment type="caution">
    <text evidence="2">The sequence shown here is derived from an EMBL/GenBank/DDBJ whole genome shotgun (WGS) entry which is preliminary data.</text>
</comment>
<dbReference type="OrthoDB" id="9814204at2"/>
<keyword evidence="2" id="KW-0378">Hydrolase</keyword>
<dbReference type="InterPro" id="IPR050789">
    <property type="entry name" value="Diverse_Enzym_Activities"/>
</dbReference>
<dbReference type="PROSITE" id="PS51257">
    <property type="entry name" value="PROKAR_LIPOPROTEIN"/>
    <property type="match status" value="1"/>
</dbReference>
<dbReference type="AlphaFoldDB" id="A0A437QFE4"/>
<dbReference type="Proteomes" id="UP000283077">
    <property type="component" value="Unassembled WGS sequence"/>
</dbReference>
<sequence length="382" mass="41573">MSDFKDVRMNKKYGLLALGFSLLLGCGGGGSGGNAAPPPVSEQPSGINWQPTAAADWPVSTATAEGLNSTLLDQAYQAGRTENGLYAVLVAKRGLLVGEAYYNDKKASDLLHLRSVTKTLVSTLIGIAIAERKIQSLDQPINDFLRADYGSLLNNKTDITIRHLLTMSSGISWDESQLSGYTDWESSSDPTRYVLERGLLTTPGLQFNYNSGASHLLSVILTKATGVSTESYARTKLFTPLGIANWNWPKLRDGFTNGAAGLQLTARDLTKLAVLWQQQGRWQQQQLVSASYLLTAAESQRNLRASVGGLNLTGYGFLWWLGSDNGRALQLAWGYGGQFALTLPAQDTTILVMGYNVPSNVRDQERRLMELVVQKILPAIPQ</sequence>
<dbReference type="SUPFAM" id="SSF56601">
    <property type="entry name" value="beta-lactamase/transpeptidase-like"/>
    <property type="match status" value="1"/>
</dbReference>
<proteinExistence type="predicted"/>
<dbReference type="Pfam" id="PF00144">
    <property type="entry name" value="Beta-lactamase"/>
    <property type="match status" value="1"/>
</dbReference>
<dbReference type="PANTHER" id="PTHR43283">
    <property type="entry name" value="BETA-LACTAMASE-RELATED"/>
    <property type="match status" value="1"/>
</dbReference>
<dbReference type="InterPro" id="IPR001466">
    <property type="entry name" value="Beta-lactam-related"/>
</dbReference>
<reference evidence="2 3" key="1">
    <citation type="submission" date="2019-01" db="EMBL/GenBank/DDBJ databases">
        <authorList>
            <person name="Chen W.-M."/>
        </authorList>
    </citation>
    <scope>NUCLEOTIDE SEQUENCE [LARGE SCALE GENOMIC DNA]</scope>
    <source>
        <strain evidence="2 3">KYPC3</strain>
    </source>
</reference>
<organism evidence="2 3">
    <name type="scientific">Rheinheimera riviphila</name>
    <dbReference type="NCBI Taxonomy" id="1834037"/>
    <lineage>
        <taxon>Bacteria</taxon>
        <taxon>Pseudomonadati</taxon>
        <taxon>Pseudomonadota</taxon>
        <taxon>Gammaproteobacteria</taxon>
        <taxon>Chromatiales</taxon>
        <taxon>Chromatiaceae</taxon>
        <taxon>Rheinheimera</taxon>
    </lineage>
</organism>
<gene>
    <name evidence="2" type="ORF">EOE67_17520</name>
</gene>
<evidence type="ECO:0000313" key="3">
    <source>
        <dbReference type="Proteomes" id="UP000283077"/>
    </source>
</evidence>
<dbReference type="Gene3D" id="3.40.710.10">
    <property type="entry name" value="DD-peptidase/beta-lactamase superfamily"/>
    <property type="match status" value="1"/>
</dbReference>
<keyword evidence="3" id="KW-1185">Reference proteome</keyword>
<protein>
    <submittedName>
        <fullName evidence="2">Class C beta-lactamase-related serine hydrolase</fullName>
    </submittedName>
</protein>
<dbReference type="InterPro" id="IPR012338">
    <property type="entry name" value="Beta-lactam/transpept-like"/>
</dbReference>
<evidence type="ECO:0000259" key="1">
    <source>
        <dbReference type="Pfam" id="PF00144"/>
    </source>
</evidence>
<dbReference type="PANTHER" id="PTHR43283:SF7">
    <property type="entry name" value="BETA-LACTAMASE-RELATED DOMAIN-CONTAINING PROTEIN"/>
    <property type="match status" value="1"/>
</dbReference>
<accession>A0A437QFE4</accession>
<dbReference type="GO" id="GO:0016787">
    <property type="term" value="F:hydrolase activity"/>
    <property type="evidence" value="ECO:0007669"/>
    <property type="project" value="UniProtKB-KW"/>
</dbReference>
<feature type="domain" description="Beta-lactamase-related" evidence="1">
    <location>
        <begin position="87"/>
        <end position="365"/>
    </location>
</feature>
<name>A0A437QFE4_9GAMM</name>
<dbReference type="EMBL" id="SACS01000024">
    <property type="protein sequence ID" value="RVU33257.1"/>
    <property type="molecule type" value="Genomic_DNA"/>
</dbReference>